<keyword evidence="1" id="KW-0175">Coiled coil</keyword>
<accession>A0A8H3EMM0</accession>
<reference evidence="2" key="1">
    <citation type="submission" date="2021-03" db="EMBL/GenBank/DDBJ databases">
        <authorList>
            <person name="Tagirdzhanova G."/>
        </authorList>
    </citation>
    <scope>NUCLEOTIDE SEQUENCE</scope>
</reference>
<dbReference type="Proteomes" id="UP000664203">
    <property type="component" value="Unassembled WGS sequence"/>
</dbReference>
<gene>
    <name evidence="2" type="ORF">ALECFALPRED_003276</name>
</gene>
<evidence type="ECO:0000256" key="1">
    <source>
        <dbReference type="SAM" id="Coils"/>
    </source>
</evidence>
<proteinExistence type="predicted"/>
<protein>
    <submittedName>
        <fullName evidence="2">Uncharacterized protein</fullName>
    </submittedName>
</protein>
<comment type="caution">
    <text evidence="2">The sequence shown here is derived from an EMBL/GenBank/DDBJ whole genome shotgun (WGS) entry which is preliminary data.</text>
</comment>
<keyword evidence="3" id="KW-1185">Reference proteome</keyword>
<sequence length="350" mass="39974">MASVSLSRNLWDSFRVLGVYPNAPGFTCVGVAKSTGSRCRWSFNSEQFNPSQRATAVECLESMSEVHPSMITLAALSLLAQNTLCRDFHQRQAGTKITEWKAKIEQYLHEHSERRPVVRPVRQLQYERDDMKQLQNSIAQDDHVSEQELKATHQALDRVKAELEELQARCSKLTAQNNRQREDDRAANSRDAALLRKQLTEALNQQYTEEVDNLKRQLEGRNANFKKEIAASSKEARGLKDSKAQLVKQLDVVKQESAERDQQVEQLVKQLDVVKQELAERDQQVEQLVTQMDKVNQDLAEREDKLPGLQPQNVKKSLFAEILRQTPKALLRKISKIMRTGSAPYVQSVV</sequence>
<evidence type="ECO:0000313" key="3">
    <source>
        <dbReference type="Proteomes" id="UP000664203"/>
    </source>
</evidence>
<dbReference type="EMBL" id="CAJPDR010000021">
    <property type="protein sequence ID" value="CAF9907228.1"/>
    <property type="molecule type" value="Genomic_DNA"/>
</dbReference>
<evidence type="ECO:0000313" key="2">
    <source>
        <dbReference type="EMBL" id="CAF9907228.1"/>
    </source>
</evidence>
<feature type="coiled-coil region" evidence="1">
    <location>
        <begin position="146"/>
        <end position="305"/>
    </location>
</feature>
<name>A0A8H3EMM0_9LECA</name>
<organism evidence="2 3">
    <name type="scientific">Alectoria fallacina</name>
    <dbReference type="NCBI Taxonomy" id="1903189"/>
    <lineage>
        <taxon>Eukaryota</taxon>
        <taxon>Fungi</taxon>
        <taxon>Dikarya</taxon>
        <taxon>Ascomycota</taxon>
        <taxon>Pezizomycotina</taxon>
        <taxon>Lecanoromycetes</taxon>
        <taxon>OSLEUM clade</taxon>
        <taxon>Lecanoromycetidae</taxon>
        <taxon>Lecanorales</taxon>
        <taxon>Lecanorineae</taxon>
        <taxon>Parmeliaceae</taxon>
        <taxon>Alectoria</taxon>
    </lineage>
</organism>
<dbReference type="AlphaFoldDB" id="A0A8H3EMM0"/>
<dbReference type="OrthoDB" id="3433915at2759"/>